<dbReference type="Gene3D" id="3.40.1670.10">
    <property type="entry name" value="UbiD C-terminal domain-like"/>
    <property type="match status" value="1"/>
</dbReference>
<dbReference type="SUPFAM" id="SSF143968">
    <property type="entry name" value="UbiD C-terminal domain-like"/>
    <property type="match status" value="1"/>
</dbReference>
<feature type="domain" description="3-octaprenyl-4-hydroxybenzoate carboxy-lyase-like N-terminal" evidence="3">
    <location>
        <begin position="10"/>
        <end position="78"/>
    </location>
</feature>
<dbReference type="InterPro" id="IPR049383">
    <property type="entry name" value="UbiD-like_N"/>
</dbReference>
<dbReference type="InterPro" id="IPR022390">
    <property type="entry name" value="HBDC"/>
</dbReference>
<proteinExistence type="inferred from homology"/>
<dbReference type="InterPro" id="IPR048304">
    <property type="entry name" value="UbiD_Rift_dom"/>
</dbReference>
<dbReference type="GO" id="GO:0008694">
    <property type="term" value="F:4-hydroxy-3-polyprenylbenzoate decarboxylase activity"/>
    <property type="evidence" value="ECO:0007669"/>
    <property type="project" value="TreeGrafter"/>
</dbReference>
<accession>A0A3P3XKW2</accession>
<dbReference type="GO" id="GO:0005829">
    <property type="term" value="C:cytosol"/>
    <property type="evidence" value="ECO:0007669"/>
    <property type="project" value="TreeGrafter"/>
</dbReference>
<dbReference type="Pfam" id="PF20695">
    <property type="entry name" value="UbiD_N"/>
    <property type="match status" value="1"/>
</dbReference>
<dbReference type="EMBL" id="FWDM01000032">
    <property type="protein sequence ID" value="SLM14970.1"/>
    <property type="molecule type" value="Genomic_DNA"/>
</dbReference>
<organism evidence="5">
    <name type="scientific">uncultured spirochete</name>
    <dbReference type="NCBI Taxonomy" id="156406"/>
    <lineage>
        <taxon>Bacteria</taxon>
        <taxon>Pseudomonadati</taxon>
        <taxon>Spirochaetota</taxon>
        <taxon>Spirochaetia</taxon>
        <taxon>Spirochaetales</taxon>
        <taxon>environmental samples</taxon>
    </lineage>
</organism>
<evidence type="ECO:0000313" key="5">
    <source>
        <dbReference type="EMBL" id="SLM14970.1"/>
    </source>
</evidence>
<dbReference type="SUPFAM" id="SSF50475">
    <property type="entry name" value="FMN-binding split barrel"/>
    <property type="match status" value="1"/>
</dbReference>
<evidence type="ECO:0000259" key="3">
    <source>
        <dbReference type="Pfam" id="PF20695"/>
    </source>
</evidence>
<comment type="similarity">
    <text evidence="1">Belongs to the UbiD family.</text>
</comment>
<feature type="domain" description="3-octaprenyl-4-hydroxybenzoate carboxy-lyase-like C-terminal" evidence="4">
    <location>
        <begin position="324"/>
        <end position="447"/>
    </location>
</feature>
<name>A0A3P3XKW2_9SPIR</name>
<feature type="domain" description="3-octaprenyl-4-hydroxybenzoate carboxy-lyase-like Rift-related" evidence="2">
    <location>
        <begin position="126"/>
        <end position="319"/>
    </location>
</feature>
<reference evidence="5" key="1">
    <citation type="submission" date="2017-02" db="EMBL/GenBank/DDBJ databases">
        <authorList>
            <person name="Regsiter A."/>
            <person name="William W."/>
        </authorList>
    </citation>
    <scope>NUCLEOTIDE SEQUENCE</scope>
    <source>
        <strain evidence="5">Bib</strain>
    </source>
</reference>
<gene>
    <name evidence="5" type="ORF">SPIROBIBN47_380010</name>
</gene>
<sequence>MAYSGLQEFISFLELKGELVRISAEVDPILEITEIADRVMRRGGPALLFEHVRGSRWPLLINAYGSEKRMAWSLGAESLDEKAGEIDSLIQWAWSQLRDFSLLSALPEALSRLPIARSLMPKKVGRAPAREVKDEGGFDTLPIIQCWPQDGGRFLTLPVVCTIDPETKSQNWGMYRMQIYDDRTAGMHWHIHKDGAHFFQKYRAQGRRMPVVVALGGDPAVTYASTAPLPEGIWEAMFAGFLRGKPAEVVEIGDTGILAPADAEFILEGYVDPDEERLEGPFGDHTGFYSLPDDYPVFHLERMTRRKTPVYPATIVGIPPKEDCFLAKATERLFLPLLKQLCPEITDINMPLEGVFHNCVLVSIRKRYPGQARKVMHFLWGMGQLMYTKLIVVVDDDIPLKDLSMVAWRVFNNIDAKRDFEFSDGPLDALDHSSPKPRFGTRLGIDATRKWPEEGHDREWPDPLAMRLDIVELVNSRWKEYGIELD</sequence>
<dbReference type="InterPro" id="IPR002830">
    <property type="entry name" value="UbiD"/>
</dbReference>
<dbReference type="Pfam" id="PF01977">
    <property type="entry name" value="UbiD"/>
    <property type="match status" value="1"/>
</dbReference>
<evidence type="ECO:0008006" key="6">
    <source>
        <dbReference type="Google" id="ProtNLM"/>
    </source>
</evidence>
<evidence type="ECO:0000256" key="1">
    <source>
        <dbReference type="ARBA" id="ARBA00010021"/>
    </source>
</evidence>
<dbReference type="AlphaFoldDB" id="A0A3P3XKW2"/>
<dbReference type="InterPro" id="IPR049381">
    <property type="entry name" value="UbiD-like_C"/>
</dbReference>
<evidence type="ECO:0000259" key="2">
    <source>
        <dbReference type="Pfam" id="PF01977"/>
    </source>
</evidence>
<dbReference type="NCBIfam" id="TIGR00148">
    <property type="entry name" value="UbiD family decarboxylase"/>
    <property type="match status" value="1"/>
</dbReference>
<dbReference type="Gene3D" id="1.20.5.570">
    <property type="entry name" value="Single helix bin"/>
    <property type="match status" value="1"/>
</dbReference>
<dbReference type="PANTHER" id="PTHR30108:SF17">
    <property type="entry name" value="FERULIC ACID DECARBOXYLASE 1"/>
    <property type="match status" value="1"/>
</dbReference>
<evidence type="ECO:0000259" key="4">
    <source>
        <dbReference type="Pfam" id="PF20696"/>
    </source>
</evidence>
<dbReference type="PANTHER" id="PTHR30108">
    <property type="entry name" value="3-OCTAPRENYL-4-HYDROXYBENZOATE CARBOXY-LYASE-RELATED"/>
    <property type="match status" value="1"/>
</dbReference>
<dbReference type="Pfam" id="PF20696">
    <property type="entry name" value="UbiD_C"/>
    <property type="match status" value="1"/>
</dbReference>
<dbReference type="GO" id="GO:0006744">
    <property type="term" value="P:ubiquinone biosynthetic process"/>
    <property type="evidence" value="ECO:0007669"/>
    <property type="project" value="TreeGrafter"/>
</dbReference>
<dbReference type="NCBIfam" id="TIGR03701">
    <property type="entry name" value="mena_SCO4490"/>
    <property type="match status" value="1"/>
</dbReference>
<protein>
    <recommendedName>
        <fullName evidence="6">3-octaprenyl-4-hydroxybenzoate decarboxylase</fullName>
    </recommendedName>
</protein>